<proteinExistence type="predicted"/>
<evidence type="ECO:0000313" key="1">
    <source>
        <dbReference type="EMBL" id="GAA3637964.1"/>
    </source>
</evidence>
<dbReference type="Proteomes" id="UP001501697">
    <property type="component" value="Unassembled WGS sequence"/>
</dbReference>
<dbReference type="InterPro" id="IPR029058">
    <property type="entry name" value="AB_hydrolase_fold"/>
</dbReference>
<reference evidence="2" key="1">
    <citation type="journal article" date="2019" name="Int. J. Syst. Evol. Microbiol.">
        <title>The Global Catalogue of Microorganisms (GCM) 10K type strain sequencing project: providing services to taxonomists for standard genome sequencing and annotation.</title>
        <authorList>
            <consortium name="The Broad Institute Genomics Platform"/>
            <consortium name="The Broad Institute Genome Sequencing Center for Infectious Disease"/>
            <person name="Wu L."/>
            <person name="Ma J."/>
        </authorList>
    </citation>
    <scope>NUCLEOTIDE SEQUENCE [LARGE SCALE GENOMIC DNA]</scope>
    <source>
        <strain evidence="2">JCM 16544</strain>
    </source>
</reference>
<evidence type="ECO:0000313" key="2">
    <source>
        <dbReference type="Proteomes" id="UP001501697"/>
    </source>
</evidence>
<keyword evidence="2" id="KW-1185">Reference proteome</keyword>
<sequence length="459" mass="46470">MTGDDLEIRGGGAVAVDTATLHATAARFMAVSAELDEVWRTVGTAQIALMTQRVDSGSALSATALLGRDLRGAIDEASAIAEALRAAAAVYELVELRAERDAAFQAGDVAALARIDARIGDLRGDHPDAFDAARMLEVERAVMWPSELVRQATETGFVLGEEAGVRGAVIAGAVSGFGTIVFGAAAGLSRRGLVARDARLTGVGTAPATLVPVTPKSATAAPATLAAVVERMPGGTPSRVRVERYTMPDGSRQFLLYVSGTKSVGVGGAEAWDAQSNIELYTGSSSASYEATLAALRAAGAEPGDAVHAFGHSQGAMIASHLAVAGDYDTRTLVTFGSPVEADVGPGTVSVGIRHTDDAVAGLAGGGHMGSVGAPGSFVVERVSDPATGVHDVALGAHLLPAYAETAALVDASSDPRVDGIREVLAGLAEADDLAVFEFGAVRGEVSPSSGAGSTRRAS</sequence>
<dbReference type="EMBL" id="BAAAYU010000005">
    <property type="protein sequence ID" value="GAA3637964.1"/>
    <property type="molecule type" value="Genomic_DNA"/>
</dbReference>
<organism evidence="1 2">
    <name type="scientific">Microbacterium awajiense</name>
    <dbReference type="NCBI Taxonomy" id="415214"/>
    <lineage>
        <taxon>Bacteria</taxon>
        <taxon>Bacillati</taxon>
        <taxon>Actinomycetota</taxon>
        <taxon>Actinomycetes</taxon>
        <taxon>Micrococcales</taxon>
        <taxon>Microbacteriaceae</taxon>
        <taxon>Microbacterium</taxon>
    </lineage>
</organism>
<evidence type="ECO:0008006" key="3">
    <source>
        <dbReference type="Google" id="ProtNLM"/>
    </source>
</evidence>
<gene>
    <name evidence="1" type="ORF">GCM10022200_21690</name>
</gene>
<name>A0ABP7AR59_9MICO</name>
<dbReference type="SUPFAM" id="SSF53474">
    <property type="entry name" value="alpha/beta-Hydrolases"/>
    <property type="match status" value="1"/>
</dbReference>
<accession>A0ABP7AR59</accession>
<protein>
    <recommendedName>
        <fullName evidence="3">Alpha/beta hydrolase</fullName>
    </recommendedName>
</protein>
<comment type="caution">
    <text evidence="1">The sequence shown here is derived from an EMBL/GenBank/DDBJ whole genome shotgun (WGS) entry which is preliminary data.</text>
</comment>